<reference evidence="2" key="1">
    <citation type="submission" date="2013-03" db="EMBL/GenBank/DDBJ databases">
        <authorList>
            <person name="Jeffery W."/>
            <person name="Warren W."/>
            <person name="Wilson R.K."/>
        </authorList>
    </citation>
    <scope>NUCLEOTIDE SEQUENCE</scope>
    <source>
        <strain evidence="2">female</strain>
    </source>
</reference>
<dbReference type="Bgee" id="ENSAMXG00000039286">
    <property type="expression patterns" value="Expressed in zone of skin and 6 other cell types or tissues"/>
</dbReference>
<reference evidence="1" key="4">
    <citation type="submission" date="2025-09" db="UniProtKB">
        <authorList>
            <consortium name="Ensembl"/>
        </authorList>
    </citation>
    <scope>IDENTIFICATION</scope>
</reference>
<dbReference type="AlphaFoldDB" id="A0A3B1ISP6"/>
<dbReference type="Proteomes" id="UP000018467">
    <property type="component" value="Unassembled WGS sequence"/>
</dbReference>
<dbReference type="Ensembl" id="ENSAMXT00000043699.1">
    <property type="protein sequence ID" value="ENSAMXP00000033013.1"/>
    <property type="gene ID" value="ENSAMXG00000039286.1"/>
</dbReference>
<name>A0A3B1ISP6_ASTMX</name>
<proteinExistence type="predicted"/>
<evidence type="ECO:0000313" key="2">
    <source>
        <dbReference type="Proteomes" id="UP000018467"/>
    </source>
</evidence>
<accession>A0A3B1ISP6</accession>
<organism evidence="1 2">
    <name type="scientific">Astyanax mexicanus</name>
    <name type="common">Blind cave fish</name>
    <name type="synonym">Astyanax fasciatus mexicanus</name>
    <dbReference type="NCBI Taxonomy" id="7994"/>
    <lineage>
        <taxon>Eukaryota</taxon>
        <taxon>Metazoa</taxon>
        <taxon>Chordata</taxon>
        <taxon>Craniata</taxon>
        <taxon>Vertebrata</taxon>
        <taxon>Euteleostomi</taxon>
        <taxon>Actinopterygii</taxon>
        <taxon>Neopterygii</taxon>
        <taxon>Teleostei</taxon>
        <taxon>Ostariophysi</taxon>
        <taxon>Characiformes</taxon>
        <taxon>Characoidei</taxon>
        <taxon>Acestrorhamphidae</taxon>
        <taxon>Acestrorhamphinae</taxon>
        <taxon>Astyanax</taxon>
    </lineage>
</organism>
<keyword evidence="2" id="KW-1185">Reference proteome</keyword>
<sequence>CVPVIPGYSQNILAGPQWLMPVIPATLEGQAVGGSTLSPGVSRPAWPTWQNPISTKIQK</sequence>
<protein>
    <submittedName>
        <fullName evidence="1">Uncharacterized protein</fullName>
    </submittedName>
</protein>
<reference evidence="2" key="2">
    <citation type="journal article" date="2014" name="Nat. Commun.">
        <title>The cavefish genome reveals candidate genes for eye loss.</title>
        <authorList>
            <person name="McGaugh S.E."/>
            <person name="Gross J.B."/>
            <person name="Aken B."/>
            <person name="Blin M."/>
            <person name="Borowsky R."/>
            <person name="Chalopin D."/>
            <person name="Hinaux H."/>
            <person name="Jeffery W.R."/>
            <person name="Keene A."/>
            <person name="Ma L."/>
            <person name="Minx P."/>
            <person name="Murphy D."/>
            <person name="O'Quin K.E."/>
            <person name="Retaux S."/>
            <person name="Rohner N."/>
            <person name="Searle S.M."/>
            <person name="Stahl B.A."/>
            <person name="Tabin C."/>
            <person name="Volff J.N."/>
            <person name="Yoshizawa M."/>
            <person name="Warren W.C."/>
        </authorList>
    </citation>
    <scope>NUCLEOTIDE SEQUENCE [LARGE SCALE GENOMIC DNA]</scope>
    <source>
        <strain evidence="2">female</strain>
    </source>
</reference>
<evidence type="ECO:0000313" key="1">
    <source>
        <dbReference type="Ensembl" id="ENSAMXP00000033013.1"/>
    </source>
</evidence>
<reference evidence="1" key="3">
    <citation type="submission" date="2025-08" db="UniProtKB">
        <authorList>
            <consortium name="Ensembl"/>
        </authorList>
    </citation>
    <scope>IDENTIFICATION</scope>
</reference>
<dbReference type="InParanoid" id="A0A3B1ISP6"/>